<name>A0A7D9HH12_PARCT</name>
<evidence type="ECO:0000313" key="2">
    <source>
        <dbReference type="Proteomes" id="UP001152795"/>
    </source>
</evidence>
<evidence type="ECO:0000313" key="1">
    <source>
        <dbReference type="EMBL" id="CAB3982262.1"/>
    </source>
</evidence>
<organism evidence="1 2">
    <name type="scientific">Paramuricea clavata</name>
    <name type="common">Red gorgonian</name>
    <name type="synonym">Violescent sea-whip</name>
    <dbReference type="NCBI Taxonomy" id="317549"/>
    <lineage>
        <taxon>Eukaryota</taxon>
        <taxon>Metazoa</taxon>
        <taxon>Cnidaria</taxon>
        <taxon>Anthozoa</taxon>
        <taxon>Octocorallia</taxon>
        <taxon>Malacalcyonacea</taxon>
        <taxon>Plexauridae</taxon>
        <taxon>Paramuricea</taxon>
    </lineage>
</organism>
<gene>
    <name evidence="1" type="ORF">PACLA_8A061026</name>
</gene>
<proteinExistence type="predicted"/>
<reference evidence="1" key="1">
    <citation type="submission" date="2020-04" db="EMBL/GenBank/DDBJ databases">
        <authorList>
            <person name="Alioto T."/>
            <person name="Alioto T."/>
            <person name="Gomez Garrido J."/>
        </authorList>
    </citation>
    <scope>NUCLEOTIDE SEQUENCE</scope>
    <source>
        <strain evidence="1">A484AB</strain>
    </source>
</reference>
<sequence length="83" mass="9841">MAYPKSIVVFLSFALILSFVVEQSSAQHLRWGKRNEMETDDQDLINKGRWAGKLRDMESNFLQMWKRAYLAGKYSNRRRKSIQ</sequence>
<protein>
    <submittedName>
        <fullName evidence="1">Uncharacterized protein</fullName>
    </submittedName>
</protein>
<accession>A0A7D9HH12</accession>
<comment type="caution">
    <text evidence="1">The sequence shown here is derived from an EMBL/GenBank/DDBJ whole genome shotgun (WGS) entry which is preliminary data.</text>
</comment>
<dbReference type="Proteomes" id="UP001152795">
    <property type="component" value="Unassembled WGS sequence"/>
</dbReference>
<keyword evidence="2" id="KW-1185">Reference proteome</keyword>
<dbReference type="EMBL" id="CACRXK020000483">
    <property type="protein sequence ID" value="CAB3982262.1"/>
    <property type="molecule type" value="Genomic_DNA"/>
</dbReference>
<dbReference type="AlphaFoldDB" id="A0A7D9HH12"/>